<proteinExistence type="predicted"/>
<dbReference type="Proteomes" id="UP000481109">
    <property type="component" value="Unassembled WGS sequence"/>
</dbReference>
<dbReference type="GO" id="GO:0003677">
    <property type="term" value="F:DNA binding"/>
    <property type="evidence" value="ECO:0007669"/>
    <property type="project" value="UniProtKB-KW"/>
</dbReference>
<dbReference type="InterPro" id="IPR052526">
    <property type="entry name" value="HTH-type_Bedaq_tolerance"/>
</dbReference>
<evidence type="ECO:0000259" key="1">
    <source>
        <dbReference type="PROSITE" id="PS50995"/>
    </source>
</evidence>
<dbReference type="RefSeq" id="WP_165332996.1">
    <property type="nucleotide sequence ID" value="NZ_JAAKZW010000068.1"/>
</dbReference>
<dbReference type="Gene3D" id="1.10.10.10">
    <property type="entry name" value="Winged helix-like DNA-binding domain superfamily/Winged helix DNA-binding domain"/>
    <property type="match status" value="1"/>
</dbReference>
<dbReference type="SMART" id="SM00347">
    <property type="entry name" value="HTH_MARR"/>
    <property type="match status" value="1"/>
</dbReference>
<dbReference type="InterPro" id="IPR036388">
    <property type="entry name" value="WH-like_DNA-bd_sf"/>
</dbReference>
<evidence type="ECO:0000313" key="2">
    <source>
        <dbReference type="EMBL" id="NGO77531.1"/>
    </source>
</evidence>
<evidence type="ECO:0000313" key="3">
    <source>
        <dbReference type="Proteomes" id="UP000481109"/>
    </source>
</evidence>
<keyword evidence="2" id="KW-0238">DNA-binding</keyword>
<reference evidence="2 3" key="1">
    <citation type="submission" date="2020-02" db="EMBL/GenBank/DDBJ databases">
        <title>Whole-genome analyses of novel actinobacteria.</title>
        <authorList>
            <person name="Sahin N."/>
            <person name="Tokatli A."/>
        </authorList>
    </citation>
    <scope>NUCLEOTIDE SEQUENCE [LARGE SCALE GENOMIC DNA]</scope>
    <source>
        <strain evidence="2 3">YC504</strain>
    </source>
</reference>
<name>A0A6G4XLM9_9ACTN</name>
<dbReference type="GO" id="GO:0003700">
    <property type="term" value="F:DNA-binding transcription factor activity"/>
    <property type="evidence" value="ECO:0007669"/>
    <property type="project" value="InterPro"/>
</dbReference>
<gene>
    <name evidence="2" type="ORF">G6045_17960</name>
</gene>
<dbReference type="Pfam" id="PF12802">
    <property type="entry name" value="MarR_2"/>
    <property type="match status" value="1"/>
</dbReference>
<keyword evidence="3" id="KW-1185">Reference proteome</keyword>
<comment type="caution">
    <text evidence="2">The sequence shown here is derived from an EMBL/GenBank/DDBJ whole genome shotgun (WGS) entry which is preliminary data.</text>
</comment>
<dbReference type="PROSITE" id="PS50995">
    <property type="entry name" value="HTH_MARR_2"/>
    <property type="match status" value="1"/>
</dbReference>
<dbReference type="PANTHER" id="PTHR39515:SF2">
    <property type="entry name" value="HTH-TYPE TRANSCRIPTIONAL REGULATOR RV0880"/>
    <property type="match status" value="1"/>
</dbReference>
<dbReference type="EMBL" id="JAAKZW010000068">
    <property type="protein sequence ID" value="NGO77531.1"/>
    <property type="molecule type" value="Genomic_DNA"/>
</dbReference>
<organism evidence="2 3">
    <name type="scientific">Streptomyces mesophilus</name>
    <dbReference type="NCBI Taxonomy" id="1775132"/>
    <lineage>
        <taxon>Bacteria</taxon>
        <taxon>Bacillati</taxon>
        <taxon>Actinomycetota</taxon>
        <taxon>Actinomycetes</taxon>
        <taxon>Kitasatosporales</taxon>
        <taxon>Streptomycetaceae</taxon>
        <taxon>Streptomyces</taxon>
    </lineage>
</organism>
<dbReference type="PANTHER" id="PTHR39515">
    <property type="entry name" value="CONSERVED PROTEIN"/>
    <property type="match status" value="1"/>
</dbReference>
<sequence length="145" mass="15920">MRELEAVAQELRSAMGHLMRMMSASEPSRKAGRELTPSQVSLLRRVQRGGPSTPADLARAELIRPQSVLATLKPLLAARLVERVPHPTDGRQVLISLTDVGIARLDERDSARSDVVARLFAEHLTPAEQRTMAAAASLLRRISQL</sequence>
<protein>
    <submittedName>
        <fullName evidence="2">Winged helix DNA-binding protein</fullName>
    </submittedName>
</protein>
<feature type="domain" description="HTH marR-type" evidence="1">
    <location>
        <begin position="1"/>
        <end position="144"/>
    </location>
</feature>
<dbReference type="InterPro" id="IPR000835">
    <property type="entry name" value="HTH_MarR-typ"/>
</dbReference>
<dbReference type="AlphaFoldDB" id="A0A6G4XLM9"/>
<dbReference type="InterPro" id="IPR036390">
    <property type="entry name" value="WH_DNA-bd_sf"/>
</dbReference>
<dbReference type="SUPFAM" id="SSF46785">
    <property type="entry name" value="Winged helix' DNA-binding domain"/>
    <property type="match status" value="1"/>
</dbReference>
<accession>A0A6G4XLM9</accession>